<feature type="transmembrane region" description="Helical" evidence="7">
    <location>
        <begin position="683"/>
        <end position="702"/>
    </location>
</feature>
<dbReference type="PANTHER" id="PTHR30509:SF9">
    <property type="entry name" value="MULTIDRUG RESISTANCE PROTEIN MDTO"/>
    <property type="match status" value="1"/>
</dbReference>
<keyword evidence="5 7" id="KW-0472">Membrane</keyword>
<evidence type="ECO:0000256" key="5">
    <source>
        <dbReference type="ARBA" id="ARBA00023136"/>
    </source>
</evidence>
<reference evidence="8" key="1">
    <citation type="submission" date="2022-10" db="EMBL/GenBank/DDBJ databases">
        <authorList>
            <person name="Chen Y."/>
            <person name="Dougan E. K."/>
            <person name="Chan C."/>
            <person name="Rhodes N."/>
            <person name="Thang M."/>
        </authorList>
    </citation>
    <scope>NUCLEOTIDE SEQUENCE</scope>
</reference>
<evidence type="ECO:0000313" key="9">
    <source>
        <dbReference type="EMBL" id="CAL1128343.1"/>
    </source>
</evidence>
<keyword evidence="4 7" id="KW-1133">Transmembrane helix</keyword>
<evidence type="ECO:0000256" key="2">
    <source>
        <dbReference type="ARBA" id="ARBA00022475"/>
    </source>
</evidence>
<keyword evidence="10" id="KW-1185">Reference proteome</keyword>
<evidence type="ECO:0000256" key="7">
    <source>
        <dbReference type="SAM" id="Phobius"/>
    </source>
</evidence>
<dbReference type="EMBL" id="CAMXCT020000171">
    <property type="protein sequence ID" value="CAL1128343.1"/>
    <property type="molecule type" value="Genomic_DNA"/>
</dbReference>
<name>A0A9P1BKA3_9DINO</name>
<feature type="coiled-coil region" evidence="6">
    <location>
        <begin position="333"/>
        <end position="360"/>
    </location>
</feature>
<dbReference type="EMBL" id="CAMXCT010000171">
    <property type="protein sequence ID" value="CAI3974968.1"/>
    <property type="molecule type" value="Genomic_DNA"/>
</dbReference>
<feature type="transmembrane region" description="Helical" evidence="7">
    <location>
        <begin position="645"/>
        <end position="663"/>
    </location>
</feature>
<sequence length="973" mass="108109">MSEVEIAGPSEASVPREETKGALEDFGHHSRGRLSSLWAQRSLVPDLQISVLVATWTLILSLPVIVWPWAEYMNHTWCRNLDLVHCVDYQQKTPLCKISWNWGGPHCIPARPSAFLNLWGTMLLQFIFSVYVDLGSSVKFTLQGLVGTILAYLNVMLLNNALGFLLGGGAYSHSTETDSQGVVISGWLPLCNNGVRRLADQKAHCFMNIWLDKLTWLGSLSFFIVAVDFTLFVVLCLSLPFHSNPRIFALSTHVSFMMTFVDPETDGFSTEPTYATDYLQMIGLASFMALACFFVPKRRFTGTAAATSWGKEATEVTKVLVRRLPDSLEEVLRLKARATLETAEKILKELERSVDSVKFEGFAWLWQNDETRRRLELLPGSLERCLRRLPAIYQSAEAFGGEISAELFQCLQQCCEASAAKLDILLAEPSDDTSSASVAAAAAAQAAVEAEEACREAEKRLAQMWMDKDRKAEVSAFILVVSGVLAEVNEAVAEVQRHPTVLPGEWSCRACRRLLVKTKTWWSALLFHKDDTEAVHPRFVVRNTISICLAFSIGWLGIWNVMPSYSSYAASTIAVIVYTYTGATPSVTLRRLSGVVLGKVAGSILQLALAVKHVVYIFFFALAMWLVVAFSFFQYLHTNSDLAPVFGLTAAFAAASMIPSSGVLRNISDNTQASVLPTLMNTVVQTVFGISLMLLVDTLLATRATKQARQRLGRAMDRLQLCLEACAGSHLRPEEVELVESSRSAFLQDLDALKDLLPHAAAEPIYWSKPFELELFTLLEACLRAVANHMGMLCWLVKFAGPALLPLGASWDQLHQCWHTQVTRSWSEICQICKSIVEPQSDADERLQEVLKELAQNLYTFQVASKVKLRLPRPSLPRGGTTRSGFRKLIDKVVHEDLDEDPRPADKSAEGSAERCRELDLEQCIAAARREALELERPCLPQESALCAVDVASQLMRGSLEDIRKIQLALLEF</sequence>
<comment type="caution">
    <text evidence="8">The sequence shown here is derived from an EMBL/GenBank/DDBJ whole genome shotgun (WGS) entry which is preliminary data.</text>
</comment>
<gene>
    <name evidence="8" type="ORF">C1SCF055_LOCUS3330</name>
</gene>
<evidence type="ECO:0000313" key="10">
    <source>
        <dbReference type="Proteomes" id="UP001152797"/>
    </source>
</evidence>
<keyword evidence="3 7" id="KW-0812">Transmembrane</keyword>
<feature type="transmembrane region" description="Helical" evidence="7">
    <location>
        <begin position="114"/>
        <end position="132"/>
    </location>
</feature>
<evidence type="ECO:0000256" key="4">
    <source>
        <dbReference type="ARBA" id="ARBA00022989"/>
    </source>
</evidence>
<organism evidence="8">
    <name type="scientific">Cladocopium goreaui</name>
    <dbReference type="NCBI Taxonomy" id="2562237"/>
    <lineage>
        <taxon>Eukaryota</taxon>
        <taxon>Sar</taxon>
        <taxon>Alveolata</taxon>
        <taxon>Dinophyceae</taxon>
        <taxon>Suessiales</taxon>
        <taxon>Symbiodiniaceae</taxon>
        <taxon>Cladocopium</taxon>
    </lineage>
</organism>
<evidence type="ECO:0000256" key="1">
    <source>
        <dbReference type="ARBA" id="ARBA00004651"/>
    </source>
</evidence>
<keyword evidence="2" id="KW-1003">Cell membrane</keyword>
<dbReference type="AlphaFoldDB" id="A0A9P1BKA3"/>
<keyword evidence="6" id="KW-0175">Coiled coil</keyword>
<reference evidence="9" key="2">
    <citation type="submission" date="2024-04" db="EMBL/GenBank/DDBJ databases">
        <authorList>
            <person name="Chen Y."/>
            <person name="Shah S."/>
            <person name="Dougan E. K."/>
            <person name="Thang M."/>
            <person name="Chan C."/>
        </authorList>
    </citation>
    <scope>NUCLEOTIDE SEQUENCE [LARGE SCALE GENOMIC DNA]</scope>
</reference>
<protein>
    <submittedName>
        <fullName evidence="8">Uncharacterized protein</fullName>
    </submittedName>
</protein>
<dbReference type="EMBL" id="CAMXCT030000171">
    <property type="protein sequence ID" value="CAL4762280.1"/>
    <property type="molecule type" value="Genomic_DNA"/>
</dbReference>
<accession>A0A9P1BKA3</accession>
<proteinExistence type="predicted"/>
<evidence type="ECO:0000256" key="3">
    <source>
        <dbReference type="ARBA" id="ARBA00022692"/>
    </source>
</evidence>
<comment type="subcellular location">
    <subcellularLocation>
        <location evidence="1">Cell membrane</location>
        <topology evidence="1">Multi-pass membrane protein</topology>
    </subcellularLocation>
</comment>
<evidence type="ECO:0000256" key="6">
    <source>
        <dbReference type="SAM" id="Coils"/>
    </source>
</evidence>
<feature type="transmembrane region" description="Helical" evidence="7">
    <location>
        <begin position="47"/>
        <end position="70"/>
    </location>
</feature>
<dbReference type="PANTHER" id="PTHR30509">
    <property type="entry name" value="P-HYDROXYBENZOIC ACID EFFLUX PUMP SUBUNIT-RELATED"/>
    <property type="match status" value="1"/>
</dbReference>
<evidence type="ECO:0000313" key="8">
    <source>
        <dbReference type="EMBL" id="CAI3974968.1"/>
    </source>
</evidence>
<feature type="transmembrane region" description="Helical" evidence="7">
    <location>
        <begin position="216"/>
        <end position="241"/>
    </location>
</feature>
<dbReference type="Proteomes" id="UP001152797">
    <property type="component" value="Unassembled WGS sequence"/>
</dbReference>
<dbReference type="GO" id="GO:0005886">
    <property type="term" value="C:plasma membrane"/>
    <property type="evidence" value="ECO:0007669"/>
    <property type="project" value="UniProtKB-SubCell"/>
</dbReference>
<dbReference type="OrthoDB" id="432430at2759"/>
<feature type="transmembrane region" description="Helical" evidence="7">
    <location>
        <begin position="278"/>
        <end position="295"/>
    </location>
</feature>
<feature type="transmembrane region" description="Helical" evidence="7">
    <location>
        <begin position="144"/>
        <end position="166"/>
    </location>
</feature>
<feature type="transmembrane region" description="Helical" evidence="7">
    <location>
        <begin position="539"/>
        <end position="559"/>
    </location>
</feature>
<feature type="transmembrane region" description="Helical" evidence="7">
    <location>
        <begin position="615"/>
        <end position="633"/>
    </location>
</feature>